<evidence type="ECO:0000313" key="3">
    <source>
        <dbReference type="EMBL" id="UOE27536.1"/>
    </source>
</evidence>
<reference evidence="3 4" key="1">
    <citation type="submission" date="2022-03" db="EMBL/GenBank/DDBJ databases">
        <title>Agromyces sp. isolated from the gut of P. brevitarsis seulensis larvae.</title>
        <authorList>
            <person name="Won M."/>
            <person name="Kwon S.-W."/>
        </authorList>
    </citation>
    <scope>NUCLEOTIDE SEQUENCE [LARGE SCALE GENOMIC DNA]</scope>
    <source>
        <strain evidence="3 4">KACC 16215</strain>
    </source>
</reference>
<protein>
    <submittedName>
        <fullName evidence="3">Barstar family protein</fullName>
    </submittedName>
</protein>
<dbReference type="RefSeq" id="WP_243570366.1">
    <property type="nucleotide sequence ID" value="NZ_BAAARD010000001.1"/>
</dbReference>
<gene>
    <name evidence="3" type="ORF">MTP13_07090</name>
</gene>
<dbReference type="SUPFAM" id="SSF52038">
    <property type="entry name" value="Barstar-related"/>
    <property type="match status" value="1"/>
</dbReference>
<evidence type="ECO:0000256" key="1">
    <source>
        <dbReference type="ARBA" id="ARBA00006845"/>
    </source>
</evidence>
<evidence type="ECO:0000313" key="4">
    <source>
        <dbReference type="Proteomes" id="UP000831304"/>
    </source>
</evidence>
<sequence length="162" mass="17697">MIEVESLTRIETTLRPLAFVGSDGEIASAAAEWAQHGMTVRTVRGRKMRTIPRLFDEFAAALQFPSYFGENRDAFDECLADLEGLALGAGLVIVVLQPDQLLADEAEGELFWFVQSLTSAARAWSSAIERGEWWDRPAAPFHVVLAGDAGQVSSALQSLELT</sequence>
<dbReference type="Gene3D" id="3.30.370.10">
    <property type="entry name" value="Barstar-like"/>
    <property type="match status" value="1"/>
</dbReference>
<proteinExistence type="inferred from homology"/>
<organism evidence="3 4">
    <name type="scientific">Agromyces soli</name>
    <dbReference type="NCBI Taxonomy" id="659012"/>
    <lineage>
        <taxon>Bacteria</taxon>
        <taxon>Bacillati</taxon>
        <taxon>Actinomycetota</taxon>
        <taxon>Actinomycetes</taxon>
        <taxon>Micrococcales</taxon>
        <taxon>Microbacteriaceae</taxon>
        <taxon>Agromyces</taxon>
    </lineage>
</organism>
<dbReference type="InterPro" id="IPR035905">
    <property type="entry name" value="Barstar-like_sf"/>
</dbReference>
<feature type="domain" description="Barstar (barnase inhibitor)" evidence="2">
    <location>
        <begin position="38"/>
        <end position="135"/>
    </location>
</feature>
<evidence type="ECO:0000259" key="2">
    <source>
        <dbReference type="Pfam" id="PF01337"/>
    </source>
</evidence>
<dbReference type="Proteomes" id="UP000831304">
    <property type="component" value="Chromosome"/>
</dbReference>
<name>A0ABY4AWG6_9MICO</name>
<keyword evidence="4" id="KW-1185">Reference proteome</keyword>
<dbReference type="Pfam" id="PF01337">
    <property type="entry name" value="Barstar"/>
    <property type="match status" value="1"/>
</dbReference>
<dbReference type="EMBL" id="CP094533">
    <property type="protein sequence ID" value="UOE27536.1"/>
    <property type="molecule type" value="Genomic_DNA"/>
</dbReference>
<accession>A0ABY4AWG6</accession>
<comment type="similarity">
    <text evidence="1">Belongs to the barstar family.</text>
</comment>
<dbReference type="InterPro" id="IPR000468">
    <property type="entry name" value="Barstar"/>
</dbReference>